<proteinExistence type="predicted"/>
<protein>
    <submittedName>
        <fullName evidence="1">Uncharacterized protein</fullName>
    </submittedName>
</protein>
<dbReference type="Proteomes" id="UP000254519">
    <property type="component" value="Unassembled WGS sequence"/>
</dbReference>
<gene>
    <name evidence="1" type="ORF">NCTC4822_00103</name>
</gene>
<sequence length="156" mass="16861">MFAPIDILPAASAVRGFSGAARTTRAGSSFKDLGINVKRNMKQVETKVVQINDAVVTASQQATMRQKNASAVVKERVKEIPNKLADKAIDAAKVVDETFTNTKTIFNPKTEFAFDGGVVKRSADNTHVVESTMRKILLSLILTLVLVGRTTIITGK</sequence>
<evidence type="ECO:0000313" key="2">
    <source>
        <dbReference type="Proteomes" id="UP000254519"/>
    </source>
</evidence>
<organism evidence="1 2">
    <name type="scientific">Sporosarcina pasteurii</name>
    <name type="common">Bacillus pasteurii</name>
    <dbReference type="NCBI Taxonomy" id="1474"/>
    <lineage>
        <taxon>Bacteria</taxon>
        <taxon>Bacillati</taxon>
        <taxon>Bacillota</taxon>
        <taxon>Bacilli</taxon>
        <taxon>Bacillales</taxon>
        <taxon>Caryophanaceae</taxon>
        <taxon>Sporosarcina</taxon>
    </lineage>
</organism>
<dbReference type="EMBL" id="UGYZ01000002">
    <property type="protein sequence ID" value="SUI98320.1"/>
    <property type="molecule type" value="Genomic_DNA"/>
</dbReference>
<accession>A0A380BBB5</accession>
<evidence type="ECO:0000313" key="1">
    <source>
        <dbReference type="EMBL" id="SUI98320.1"/>
    </source>
</evidence>
<keyword evidence="2" id="KW-1185">Reference proteome</keyword>
<name>A0A380BBB5_SPOPA</name>
<reference evidence="1 2" key="1">
    <citation type="submission" date="2018-06" db="EMBL/GenBank/DDBJ databases">
        <authorList>
            <consortium name="Pathogen Informatics"/>
            <person name="Doyle S."/>
        </authorList>
    </citation>
    <scope>NUCLEOTIDE SEQUENCE [LARGE SCALE GENOMIC DNA]</scope>
    <source>
        <strain evidence="2">ATCC 11859 / DSM 33 / NCIB 8841 / NCTC 4822</strain>
    </source>
</reference>
<dbReference type="AlphaFoldDB" id="A0A380BBB5"/>